<reference evidence="5 6" key="1">
    <citation type="submission" date="2019-07" db="EMBL/GenBank/DDBJ databases">
        <title>Whole genome shotgun sequence of Cellulomonas terrae NBRC 100819.</title>
        <authorList>
            <person name="Hosoyama A."/>
            <person name="Uohara A."/>
            <person name="Ohji S."/>
            <person name="Ichikawa N."/>
        </authorList>
    </citation>
    <scope>NUCLEOTIDE SEQUENCE [LARGE SCALE GENOMIC DNA]</scope>
    <source>
        <strain evidence="5 6">NBRC 100819</strain>
    </source>
</reference>
<protein>
    <recommendedName>
        <fullName evidence="4">Transglycosylase SLT domain-containing protein</fullName>
    </recommendedName>
</protein>
<sequence length="224" mass="22522">MAPVVSVGVIAVALLTSASASSSPLGAGIGTHGEVTSAALQAPVSAAVSAPADAMWTAPDAEVPWLGPAIDAELARIAAAQAEAARLAAEAAAQAEAEAALKAAAHKAARDAARRPAGSSAPTVPSSTPVGEVKEYAASLVAADQFGCLDALFQRESGWNPTAKNKSSSAYGIPQALPGSKMASAGADWQTNPMTQVRWGVSYVNARYGSPCGAWAHSESHGWY</sequence>
<evidence type="ECO:0000256" key="2">
    <source>
        <dbReference type="SAM" id="MobiDB-lite"/>
    </source>
</evidence>
<accession>A0A511JKN6</accession>
<dbReference type="Pfam" id="PF01464">
    <property type="entry name" value="SLT"/>
    <property type="match status" value="1"/>
</dbReference>
<dbReference type="InterPro" id="IPR008258">
    <property type="entry name" value="Transglycosylase_SLT_dom_1"/>
</dbReference>
<dbReference type="SUPFAM" id="SSF53955">
    <property type="entry name" value="Lysozyme-like"/>
    <property type="match status" value="1"/>
</dbReference>
<dbReference type="AlphaFoldDB" id="A0A511JKN6"/>
<organism evidence="5 6">
    <name type="scientific">Cellulomonas terrae</name>
    <dbReference type="NCBI Taxonomy" id="311234"/>
    <lineage>
        <taxon>Bacteria</taxon>
        <taxon>Bacillati</taxon>
        <taxon>Actinomycetota</taxon>
        <taxon>Actinomycetes</taxon>
        <taxon>Micrococcales</taxon>
        <taxon>Cellulomonadaceae</taxon>
        <taxon>Cellulomonas</taxon>
    </lineage>
</organism>
<feature type="coiled-coil region" evidence="1">
    <location>
        <begin position="70"/>
        <end position="97"/>
    </location>
</feature>
<keyword evidence="6" id="KW-1185">Reference proteome</keyword>
<proteinExistence type="predicted"/>
<evidence type="ECO:0000256" key="1">
    <source>
        <dbReference type="SAM" id="Coils"/>
    </source>
</evidence>
<feature type="domain" description="Transglycosylase SLT" evidence="4">
    <location>
        <begin position="149"/>
        <end position="211"/>
    </location>
</feature>
<dbReference type="EMBL" id="BJWH01000007">
    <property type="protein sequence ID" value="GEL98203.1"/>
    <property type="molecule type" value="Genomic_DNA"/>
</dbReference>
<evidence type="ECO:0000313" key="5">
    <source>
        <dbReference type="EMBL" id="GEL98203.1"/>
    </source>
</evidence>
<dbReference type="InterPro" id="IPR023346">
    <property type="entry name" value="Lysozyme-like_dom_sf"/>
</dbReference>
<keyword evidence="3" id="KW-0732">Signal</keyword>
<dbReference type="Proteomes" id="UP000321049">
    <property type="component" value="Unassembled WGS sequence"/>
</dbReference>
<name>A0A511JKN6_9CELL</name>
<feature type="compositionally biased region" description="Low complexity" evidence="2">
    <location>
        <begin position="115"/>
        <end position="129"/>
    </location>
</feature>
<dbReference type="Gene3D" id="1.10.530.10">
    <property type="match status" value="1"/>
</dbReference>
<feature type="region of interest" description="Disordered" evidence="2">
    <location>
        <begin position="110"/>
        <end position="129"/>
    </location>
</feature>
<evidence type="ECO:0000259" key="4">
    <source>
        <dbReference type="Pfam" id="PF01464"/>
    </source>
</evidence>
<gene>
    <name evidence="5" type="ORF">CTE05_17500</name>
</gene>
<feature type="signal peptide" evidence="3">
    <location>
        <begin position="1"/>
        <end position="22"/>
    </location>
</feature>
<dbReference type="OrthoDB" id="9766277at2"/>
<evidence type="ECO:0000256" key="3">
    <source>
        <dbReference type="SAM" id="SignalP"/>
    </source>
</evidence>
<evidence type="ECO:0000313" key="6">
    <source>
        <dbReference type="Proteomes" id="UP000321049"/>
    </source>
</evidence>
<comment type="caution">
    <text evidence="5">The sequence shown here is derived from an EMBL/GenBank/DDBJ whole genome shotgun (WGS) entry which is preliminary data.</text>
</comment>
<feature type="chain" id="PRO_5039289237" description="Transglycosylase SLT domain-containing protein" evidence="3">
    <location>
        <begin position="23"/>
        <end position="224"/>
    </location>
</feature>
<keyword evidence="1" id="KW-0175">Coiled coil</keyword>